<feature type="transmembrane region" description="Helical" evidence="6">
    <location>
        <begin position="114"/>
        <end position="139"/>
    </location>
</feature>
<evidence type="ECO:0000259" key="7">
    <source>
        <dbReference type="Pfam" id="PF01490"/>
    </source>
</evidence>
<comment type="similarity">
    <text evidence="2">Belongs to the amino acid/polyamine transporter 2 family.</text>
</comment>
<keyword evidence="5 6" id="KW-0472">Membrane</keyword>
<feature type="transmembrane region" description="Helical" evidence="6">
    <location>
        <begin position="160"/>
        <end position="190"/>
    </location>
</feature>
<evidence type="ECO:0000256" key="2">
    <source>
        <dbReference type="ARBA" id="ARBA00008066"/>
    </source>
</evidence>
<keyword evidence="9" id="KW-1185">Reference proteome</keyword>
<feature type="transmembrane region" description="Helical" evidence="6">
    <location>
        <begin position="228"/>
        <end position="251"/>
    </location>
</feature>
<dbReference type="EMBL" id="ONZQ02000001">
    <property type="protein sequence ID" value="SPN96492.1"/>
    <property type="molecule type" value="Genomic_DNA"/>
</dbReference>
<dbReference type="GO" id="GO:0016020">
    <property type="term" value="C:membrane"/>
    <property type="evidence" value="ECO:0007669"/>
    <property type="project" value="UniProtKB-SubCell"/>
</dbReference>
<evidence type="ECO:0000256" key="1">
    <source>
        <dbReference type="ARBA" id="ARBA00004141"/>
    </source>
</evidence>
<comment type="caution">
    <text evidence="8">The sequence shown here is derived from an EMBL/GenBank/DDBJ whole genome shotgun (WGS) entry which is preliminary data.</text>
</comment>
<reference evidence="8" key="1">
    <citation type="submission" date="2018-03" db="EMBL/GenBank/DDBJ databases">
        <authorList>
            <person name="Guldener U."/>
        </authorList>
    </citation>
    <scope>NUCLEOTIDE SEQUENCE</scope>
</reference>
<evidence type="ECO:0000256" key="4">
    <source>
        <dbReference type="ARBA" id="ARBA00022989"/>
    </source>
</evidence>
<feature type="transmembrane region" description="Helical" evidence="6">
    <location>
        <begin position="353"/>
        <end position="372"/>
    </location>
</feature>
<feature type="domain" description="Amino acid transporter transmembrane" evidence="7">
    <location>
        <begin position="82"/>
        <end position="478"/>
    </location>
</feature>
<evidence type="ECO:0000256" key="3">
    <source>
        <dbReference type="ARBA" id="ARBA00022692"/>
    </source>
</evidence>
<organism evidence="8 9">
    <name type="scientific">Cephalotrichum gorgonifer</name>
    <dbReference type="NCBI Taxonomy" id="2041049"/>
    <lineage>
        <taxon>Eukaryota</taxon>
        <taxon>Fungi</taxon>
        <taxon>Dikarya</taxon>
        <taxon>Ascomycota</taxon>
        <taxon>Pezizomycotina</taxon>
        <taxon>Sordariomycetes</taxon>
        <taxon>Hypocreomycetidae</taxon>
        <taxon>Microascales</taxon>
        <taxon>Microascaceae</taxon>
        <taxon>Cephalotrichum</taxon>
    </lineage>
</organism>
<sequence length="512" mass="56487">MASKYEDSDPAPDVEVVAADSPTRSPWLASAFGGRRVVVGARIEPVAAHLIPNLTDTDSATAIDIAGKLVESEAGNGIQYRTCSWQKTAGLLFSEYIVLSIMSFPWSYSLLGLVPGLILTAVVALLVLYTSLIVWDFCLRHPEVRDVCDVGQMIWFNKRWAWWWTAGMFLLNNTFIQALHVLVGAIYLNTMTEADIIHACRTVAFAAAITIASWAGSLPRTFNMLSKLAFGSVVFTFASVFLATGFAGAQGKPAGYPSLGEPVVSIWTPKTTTLVTGMSAFMNMSYTFIGQTTLPSFIAEMRDPRDFPKALWACTAAEIITFSLVGSIIYVYTGNQYMMAPAFGVLTDTYKKISYSFMVPTIIFVGCLYASVSGRFVFFRMFKDTRHLTEHTVKGWLWWSFILAISWAASFIIAEVIPFFSSLLSVMSSLFNCWFGFIFWGVAYFRMRKADKEIGRTRQPILDAVSVALNVVIILTGFLYLTLGTYVSVQGIIDQFEAGQVGGVFTCKSNGL</sequence>
<keyword evidence="4 6" id="KW-1133">Transmembrane helix</keyword>
<feature type="transmembrane region" description="Helical" evidence="6">
    <location>
        <begin position="271"/>
        <end position="289"/>
    </location>
</feature>
<protein>
    <submittedName>
        <fullName evidence="8">Related to neutral amino acid permease</fullName>
    </submittedName>
</protein>
<dbReference type="Pfam" id="PF01490">
    <property type="entry name" value="Aa_trans"/>
    <property type="match status" value="1"/>
</dbReference>
<name>A0AAE8SQS1_9PEZI</name>
<feature type="transmembrane region" description="Helical" evidence="6">
    <location>
        <begin position="310"/>
        <end position="333"/>
    </location>
</feature>
<dbReference type="FunFam" id="1.20.1740.10:FF:000039">
    <property type="entry name" value="Neutral amino acid transporter (Eurofung)"/>
    <property type="match status" value="1"/>
</dbReference>
<evidence type="ECO:0000313" key="9">
    <source>
        <dbReference type="Proteomes" id="UP001187682"/>
    </source>
</evidence>
<feature type="transmembrane region" description="Helical" evidence="6">
    <location>
        <begin position="461"/>
        <end position="481"/>
    </location>
</feature>
<dbReference type="AlphaFoldDB" id="A0AAE8SQS1"/>
<feature type="transmembrane region" description="Helical" evidence="6">
    <location>
        <begin position="196"/>
        <end position="216"/>
    </location>
</feature>
<feature type="transmembrane region" description="Helical" evidence="6">
    <location>
        <begin position="419"/>
        <end position="440"/>
    </location>
</feature>
<comment type="subcellular location">
    <subcellularLocation>
        <location evidence="1">Membrane</location>
        <topology evidence="1">Multi-pass membrane protein</topology>
    </subcellularLocation>
</comment>
<dbReference type="InterPro" id="IPR013057">
    <property type="entry name" value="AA_transpt_TM"/>
</dbReference>
<dbReference type="PANTHER" id="PTHR22950">
    <property type="entry name" value="AMINO ACID TRANSPORTER"/>
    <property type="match status" value="1"/>
</dbReference>
<evidence type="ECO:0000256" key="6">
    <source>
        <dbReference type="SAM" id="Phobius"/>
    </source>
</evidence>
<dbReference type="Proteomes" id="UP001187682">
    <property type="component" value="Unassembled WGS sequence"/>
</dbReference>
<feature type="transmembrane region" description="Helical" evidence="6">
    <location>
        <begin position="89"/>
        <end position="108"/>
    </location>
</feature>
<keyword evidence="3 6" id="KW-0812">Transmembrane</keyword>
<dbReference type="GO" id="GO:0015179">
    <property type="term" value="F:L-amino acid transmembrane transporter activity"/>
    <property type="evidence" value="ECO:0007669"/>
    <property type="project" value="TreeGrafter"/>
</dbReference>
<accession>A0AAE8SQS1</accession>
<dbReference type="PANTHER" id="PTHR22950:SF20">
    <property type="entry name" value="AMINO ACID TRANSPORTER (EUROFUNG)"/>
    <property type="match status" value="1"/>
</dbReference>
<evidence type="ECO:0000313" key="8">
    <source>
        <dbReference type="EMBL" id="SPN96492.1"/>
    </source>
</evidence>
<proteinExistence type="inferred from homology"/>
<gene>
    <name evidence="8" type="ORF">DNG_00020</name>
</gene>
<evidence type="ECO:0000256" key="5">
    <source>
        <dbReference type="ARBA" id="ARBA00023136"/>
    </source>
</evidence>
<feature type="transmembrane region" description="Helical" evidence="6">
    <location>
        <begin position="393"/>
        <end position="413"/>
    </location>
</feature>